<reference evidence="1" key="1">
    <citation type="submission" date="2021-02" db="EMBL/GenBank/DDBJ databases">
        <authorList>
            <person name="Nowell W R."/>
        </authorList>
    </citation>
    <scope>NUCLEOTIDE SEQUENCE</scope>
</reference>
<proteinExistence type="predicted"/>
<name>A0A815Y0Q2_ADIRI</name>
<sequence length="41" mass="4910">PQQLKQWEEPDTTWSRVHMDFAGPIWDSKWLIIIDAVSDNR</sequence>
<feature type="non-terminal residue" evidence="1">
    <location>
        <position position="41"/>
    </location>
</feature>
<dbReference type="AlphaFoldDB" id="A0A815Y0Q2"/>
<evidence type="ECO:0000313" key="1">
    <source>
        <dbReference type="EMBL" id="CAF1564972.1"/>
    </source>
</evidence>
<feature type="non-terminal residue" evidence="1">
    <location>
        <position position="1"/>
    </location>
</feature>
<dbReference type="EMBL" id="CAJNOJ010003633">
    <property type="protein sequence ID" value="CAF1564972.1"/>
    <property type="molecule type" value="Genomic_DNA"/>
</dbReference>
<gene>
    <name evidence="1" type="ORF">EDS130_LOCUS46777</name>
</gene>
<dbReference type="OrthoDB" id="6428437at2759"/>
<dbReference type="Proteomes" id="UP000663852">
    <property type="component" value="Unassembled WGS sequence"/>
</dbReference>
<evidence type="ECO:0000313" key="2">
    <source>
        <dbReference type="Proteomes" id="UP000663852"/>
    </source>
</evidence>
<protein>
    <submittedName>
        <fullName evidence="1">Uncharacterized protein</fullName>
    </submittedName>
</protein>
<organism evidence="1 2">
    <name type="scientific">Adineta ricciae</name>
    <name type="common">Rotifer</name>
    <dbReference type="NCBI Taxonomy" id="249248"/>
    <lineage>
        <taxon>Eukaryota</taxon>
        <taxon>Metazoa</taxon>
        <taxon>Spiralia</taxon>
        <taxon>Gnathifera</taxon>
        <taxon>Rotifera</taxon>
        <taxon>Eurotatoria</taxon>
        <taxon>Bdelloidea</taxon>
        <taxon>Adinetida</taxon>
        <taxon>Adinetidae</taxon>
        <taxon>Adineta</taxon>
    </lineage>
</organism>
<accession>A0A815Y0Q2</accession>
<comment type="caution">
    <text evidence="1">The sequence shown here is derived from an EMBL/GenBank/DDBJ whole genome shotgun (WGS) entry which is preliminary data.</text>
</comment>